<dbReference type="Pfam" id="PF00106">
    <property type="entry name" value="adh_short"/>
    <property type="match status" value="1"/>
</dbReference>
<dbReference type="EMBL" id="NTKD01000032">
    <property type="protein sequence ID" value="PDH38924.1"/>
    <property type="molecule type" value="Genomic_DNA"/>
</dbReference>
<dbReference type="AlphaFoldDB" id="A0A2A5WRU7"/>
<comment type="caution">
    <text evidence="4">The sequence shown here is derived from an EMBL/GenBank/DDBJ whole genome shotgun (WGS) entry which is preliminary data.</text>
</comment>
<protein>
    <submittedName>
        <fullName evidence="4">Short-chain dehydrogenase</fullName>
    </submittedName>
</protein>
<keyword evidence="2" id="KW-0560">Oxidoreductase</keyword>
<dbReference type="GO" id="GO:0016491">
    <property type="term" value="F:oxidoreductase activity"/>
    <property type="evidence" value="ECO:0007669"/>
    <property type="project" value="UniProtKB-KW"/>
</dbReference>
<proteinExistence type="inferred from homology"/>
<accession>A0A2A5WRU7</accession>
<evidence type="ECO:0000256" key="3">
    <source>
        <dbReference type="RuleBase" id="RU000363"/>
    </source>
</evidence>
<gene>
    <name evidence="4" type="ORF">CNE99_06485</name>
</gene>
<dbReference type="InterPro" id="IPR036291">
    <property type="entry name" value="NAD(P)-bd_dom_sf"/>
</dbReference>
<dbReference type="CDD" id="cd05233">
    <property type="entry name" value="SDR_c"/>
    <property type="match status" value="1"/>
</dbReference>
<dbReference type="PANTHER" id="PTHR44196">
    <property type="entry name" value="DEHYDROGENASE/REDUCTASE SDR FAMILY MEMBER 7B"/>
    <property type="match status" value="1"/>
</dbReference>
<comment type="similarity">
    <text evidence="1 3">Belongs to the short-chain dehydrogenases/reductases (SDR) family.</text>
</comment>
<name>A0A2A5WRU7_9GAMM</name>
<dbReference type="SUPFAM" id="SSF51735">
    <property type="entry name" value="NAD(P)-binding Rossmann-fold domains"/>
    <property type="match status" value="1"/>
</dbReference>
<sequence>MKGRPNALITGASAGLGASFARLLAEKGYDLVLVARRGERLRSVGAEIADQTGCSYRVIEADLADASAPEDIFAATQVEGLAIDYLVNNAGVAGPDLLNDRQWLDQARFFQLMMIAIAHLCHLYIPGMVERQAGHVINVASVAGRITSAGGCNYGPTKSYVIAMSDELGLTLRDTGVNVLALCPGFTHTEFHEVAGLEDMKAGTPDFLWYDADTVVAESLHAVERGKRVLVSGRLYRWLDPLMRSVITRRLFHRRR</sequence>
<evidence type="ECO:0000256" key="2">
    <source>
        <dbReference type="ARBA" id="ARBA00023002"/>
    </source>
</evidence>
<evidence type="ECO:0000313" key="5">
    <source>
        <dbReference type="Proteomes" id="UP000219327"/>
    </source>
</evidence>
<evidence type="ECO:0000313" key="4">
    <source>
        <dbReference type="EMBL" id="PDH38924.1"/>
    </source>
</evidence>
<dbReference type="PRINTS" id="PR00080">
    <property type="entry name" value="SDRFAMILY"/>
</dbReference>
<dbReference type="Proteomes" id="UP000219327">
    <property type="component" value="Unassembled WGS sequence"/>
</dbReference>
<dbReference type="PANTHER" id="PTHR44196:SF2">
    <property type="entry name" value="SHORT-CHAIN DEHYDROGENASE-RELATED"/>
    <property type="match status" value="1"/>
</dbReference>
<dbReference type="PRINTS" id="PR00081">
    <property type="entry name" value="GDHRDH"/>
</dbReference>
<dbReference type="InterPro" id="IPR002347">
    <property type="entry name" value="SDR_fam"/>
</dbReference>
<dbReference type="Gene3D" id="3.40.50.720">
    <property type="entry name" value="NAD(P)-binding Rossmann-like Domain"/>
    <property type="match status" value="1"/>
</dbReference>
<dbReference type="PIRSF" id="PIRSF000126">
    <property type="entry name" value="11-beta-HSD1"/>
    <property type="match status" value="1"/>
</dbReference>
<evidence type="ECO:0000256" key="1">
    <source>
        <dbReference type="ARBA" id="ARBA00006484"/>
    </source>
</evidence>
<organism evidence="4 5">
    <name type="scientific">OM182 bacterium MED-G24</name>
    <dbReference type="NCBI Taxonomy" id="1986255"/>
    <lineage>
        <taxon>Bacteria</taxon>
        <taxon>Pseudomonadati</taxon>
        <taxon>Pseudomonadota</taxon>
        <taxon>Gammaproteobacteria</taxon>
        <taxon>OMG group</taxon>
        <taxon>OM182 clade</taxon>
    </lineage>
</organism>
<dbReference type="GO" id="GO:0016020">
    <property type="term" value="C:membrane"/>
    <property type="evidence" value="ECO:0007669"/>
    <property type="project" value="TreeGrafter"/>
</dbReference>
<reference evidence="4 5" key="1">
    <citation type="submission" date="2017-08" db="EMBL/GenBank/DDBJ databases">
        <title>Fine stratification of microbial communities through a metagenomic profile of the photic zone.</title>
        <authorList>
            <person name="Haro-Moreno J.M."/>
            <person name="Lopez-Perez M."/>
            <person name="De La Torre J."/>
            <person name="Picazo A."/>
            <person name="Camacho A."/>
            <person name="Rodriguez-Valera F."/>
        </authorList>
    </citation>
    <scope>NUCLEOTIDE SEQUENCE [LARGE SCALE GENOMIC DNA]</scope>
    <source>
        <strain evidence="4">MED-G24</strain>
    </source>
</reference>